<evidence type="ECO:0000256" key="1">
    <source>
        <dbReference type="ARBA" id="ARBA00022801"/>
    </source>
</evidence>
<organism evidence="3 4">
    <name type="scientific">Ornatilinea apprima</name>
    <dbReference type="NCBI Taxonomy" id="1134406"/>
    <lineage>
        <taxon>Bacteria</taxon>
        <taxon>Bacillati</taxon>
        <taxon>Chloroflexota</taxon>
        <taxon>Anaerolineae</taxon>
        <taxon>Anaerolineales</taxon>
        <taxon>Anaerolineaceae</taxon>
        <taxon>Ornatilinea</taxon>
    </lineage>
</organism>
<proteinExistence type="predicted"/>
<dbReference type="SUPFAM" id="SSF53474">
    <property type="entry name" value="alpha/beta-Hydrolases"/>
    <property type="match status" value="1"/>
</dbReference>
<dbReference type="EMBL" id="LGCL01000025">
    <property type="protein sequence ID" value="KPL76535.1"/>
    <property type="molecule type" value="Genomic_DNA"/>
</dbReference>
<accession>A0A0P6XMT4</accession>
<evidence type="ECO:0000259" key="2">
    <source>
        <dbReference type="Pfam" id="PF12697"/>
    </source>
</evidence>
<dbReference type="GO" id="GO:0016787">
    <property type="term" value="F:hydrolase activity"/>
    <property type="evidence" value="ECO:0007669"/>
    <property type="project" value="UniProtKB-KW"/>
</dbReference>
<dbReference type="Gene3D" id="3.40.50.1820">
    <property type="entry name" value="alpha/beta hydrolase"/>
    <property type="match status" value="1"/>
</dbReference>
<dbReference type="InterPro" id="IPR029058">
    <property type="entry name" value="AB_hydrolase_fold"/>
</dbReference>
<protein>
    <recommendedName>
        <fullName evidence="2">AB hydrolase-1 domain-containing protein</fullName>
    </recommendedName>
</protein>
<dbReference type="InterPro" id="IPR000073">
    <property type="entry name" value="AB_hydrolase_1"/>
</dbReference>
<dbReference type="PANTHER" id="PTHR43798:SF31">
    <property type="entry name" value="AB HYDROLASE SUPERFAMILY PROTEIN YCLE"/>
    <property type="match status" value="1"/>
</dbReference>
<name>A0A0P6XMT4_9CHLR</name>
<dbReference type="GO" id="GO:0016020">
    <property type="term" value="C:membrane"/>
    <property type="evidence" value="ECO:0007669"/>
    <property type="project" value="TreeGrafter"/>
</dbReference>
<dbReference type="InterPro" id="IPR050266">
    <property type="entry name" value="AB_hydrolase_sf"/>
</dbReference>
<dbReference type="OrthoDB" id="9775557at2"/>
<dbReference type="PRINTS" id="PR00111">
    <property type="entry name" value="ABHYDROLASE"/>
</dbReference>
<reference evidence="3 4" key="1">
    <citation type="submission" date="2015-07" db="EMBL/GenBank/DDBJ databases">
        <title>Genome sequence of Ornatilinea apprima DSM 23815.</title>
        <authorList>
            <person name="Hemp J."/>
            <person name="Ward L.M."/>
            <person name="Pace L.A."/>
            <person name="Fischer W.W."/>
        </authorList>
    </citation>
    <scope>NUCLEOTIDE SEQUENCE [LARGE SCALE GENOMIC DNA]</scope>
    <source>
        <strain evidence="3 4">P3M-1</strain>
    </source>
</reference>
<evidence type="ECO:0000313" key="3">
    <source>
        <dbReference type="EMBL" id="KPL76535.1"/>
    </source>
</evidence>
<feature type="domain" description="AB hydrolase-1" evidence="2">
    <location>
        <begin position="22"/>
        <end position="243"/>
    </location>
</feature>
<comment type="caution">
    <text evidence="3">The sequence shown here is derived from an EMBL/GenBank/DDBJ whole genome shotgun (WGS) entry which is preliminary data.</text>
</comment>
<keyword evidence="4" id="KW-1185">Reference proteome</keyword>
<dbReference type="Pfam" id="PF12697">
    <property type="entry name" value="Abhydrolase_6"/>
    <property type="match status" value="1"/>
</dbReference>
<dbReference type="PRINTS" id="PR00412">
    <property type="entry name" value="EPOXHYDRLASE"/>
</dbReference>
<evidence type="ECO:0000313" key="4">
    <source>
        <dbReference type="Proteomes" id="UP000050417"/>
    </source>
</evidence>
<dbReference type="InterPro" id="IPR000639">
    <property type="entry name" value="Epox_hydrolase-like"/>
</dbReference>
<dbReference type="PANTHER" id="PTHR43798">
    <property type="entry name" value="MONOACYLGLYCEROL LIPASE"/>
    <property type="match status" value="1"/>
</dbReference>
<keyword evidence="1" id="KW-0378">Hydrolase</keyword>
<gene>
    <name evidence="3" type="ORF">ADN00_11260</name>
</gene>
<dbReference type="Proteomes" id="UP000050417">
    <property type="component" value="Unassembled WGS sequence"/>
</dbReference>
<dbReference type="AlphaFoldDB" id="A0A0P6XMT4"/>
<dbReference type="RefSeq" id="WP_075063112.1">
    <property type="nucleotide sequence ID" value="NZ_LGCL01000025.1"/>
</dbReference>
<dbReference type="STRING" id="1134406.ADN00_11260"/>
<sequence>MPLSNGIYYACSHSGPTGLPPLIFIHGAGSDHLCWPAQLRRLRGWTVLAVDLPGHGRSEGAAVQSVEGYAASLLAFLDGLQLYQVVLVGHSMGGAVAQHLARCCPERVAGLALLSCGSNLKGANDLAELLCNPVTRAGGLHKLEDLLFARGAEAALVNRTMQSLRAARPGVIFADWLACAHFESSGWLGQISVPTWVAVGAQDRLTPLGASIYLTNQIPHAQLRVVERAGHMLMLEQPQKTAEGLIAWLEGLNLGLAQT</sequence>